<dbReference type="RefSeq" id="WP_117349306.1">
    <property type="nucleotide sequence ID" value="NZ_CP031742.1"/>
</dbReference>
<reference evidence="1 2" key="1">
    <citation type="submission" date="2018-08" db="EMBL/GenBank/DDBJ databases">
        <authorList>
            <person name="Ferrada E.E."/>
            <person name="Latorre B.A."/>
        </authorList>
    </citation>
    <scope>NUCLEOTIDE SEQUENCE [LARGE SCALE GENOMIC DNA]</scope>
    <source>
        <strain evidence="1 2">VK-A60T</strain>
    </source>
</reference>
<name>A0A385DBE3_9ACTN</name>
<evidence type="ECO:0000313" key="1">
    <source>
        <dbReference type="EMBL" id="AXQ55300.1"/>
    </source>
</evidence>
<evidence type="ECO:0000313" key="2">
    <source>
        <dbReference type="Proteomes" id="UP000259636"/>
    </source>
</evidence>
<gene>
    <name evidence="1" type="ORF">D0C37_12270</name>
</gene>
<proteinExistence type="predicted"/>
<accession>A0A385DBE3</accession>
<dbReference type="Proteomes" id="UP000259636">
    <property type="component" value="Chromosome"/>
</dbReference>
<dbReference type="KEGG" id="sky:D0C37_12270"/>
<protein>
    <submittedName>
        <fullName evidence="1">Uncharacterized protein</fullName>
    </submittedName>
</protein>
<dbReference type="EMBL" id="CP031742">
    <property type="protein sequence ID" value="AXQ55300.1"/>
    <property type="molecule type" value="Genomic_DNA"/>
</dbReference>
<sequence>MNASSPRQAVRWLHIVAPPTFRAPVSARSWCQCGWERTASDRSTVLALIDAHTAHAAVCPLLDLEGNKAA</sequence>
<dbReference type="AlphaFoldDB" id="A0A385DBE3"/>
<organism evidence="1 2">
    <name type="scientific">Streptomyces koyangensis</name>
    <dbReference type="NCBI Taxonomy" id="188770"/>
    <lineage>
        <taxon>Bacteria</taxon>
        <taxon>Bacillati</taxon>
        <taxon>Actinomycetota</taxon>
        <taxon>Actinomycetes</taxon>
        <taxon>Kitasatosporales</taxon>
        <taxon>Streptomycetaceae</taxon>
        <taxon>Streptomyces</taxon>
        <taxon>Streptomyces aurantiacus group</taxon>
    </lineage>
</organism>
<dbReference type="GeneID" id="300114964"/>